<dbReference type="SUPFAM" id="SSF51261">
    <property type="entry name" value="Duplicated hybrid motif"/>
    <property type="match status" value="1"/>
</dbReference>
<comment type="cofactor">
    <cofactor evidence="1">
        <name>Zn(2+)</name>
        <dbReference type="ChEBI" id="CHEBI:29105"/>
    </cofactor>
</comment>
<feature type="region of interest" description="Disordered" evidence="7">
    <location>
        <begin position="1"/>
        <end position="44"/>
    </location>
</feature>
<dbReference type="RefSeq" id="WP_283741580.1">
    <property type="nucleotide sequence ID" value="NZ_JASJEV010000010.1"/>
</dbReference>
<keyword evidence="3" id="KW-0479">Metal-binding</keyword>
<evidence type="ECO:0000256" key="4">
    <source>
        <dbReference type="ARBA" id="ARBA00022801"/>
    </source>
</evidence>
<reference evidence="10 11" key="1">
    <citation type="submission" date="2023-05" db="EMBL/GenBank/DDBJ databases">
        <title>Chelatococcus sp. nov., a moderately thermophilic bacterium isolated from hot spring microbial mat.</title>
        <authorList>
            <person name="Hu C.-J."/>
            <person name="Li W.-J."/>
        </authorList>
    </citation>
    <scope>NUCLEOTIDE SEQUENCE [LARGE SCALE GENOMIC DNA]</scope>
    <source>
        <strain evidence="10 11">SYSU G07232</strain>
    </source>
</reference>
<dbReference type="Gene3D" id="3.10.450.350">
    <property type="match status" value="1"/>
</dbReference>
<organism evidence="10 11">
    <name type="scientific">Chelatococcus albus</name>
    <dbReference type="NCBI Taxonomy" id="3047466"/>
    <lineage>
        <taxon>Bacteria</taxon>
        <taxon>Pseudomonadati</taxon>
        <taxon>Pseudomonadota</taxon>
        <taxon>Alphaproteobacteria</taxon>
        <taxon>Hyphomicrobiales</taxon>
        <taxon>Chelatococcaceae</taxon>
        <taxon>Chelatococcus</taxon>
    </lineage>
</organism>
<dbReference type="CDD" id="cd12797">
    <property type="entry name" value="M23_peptidase"/>
    <property type="match status" value="1"/>
</dbReference>
<feature type="compositionally biased region" description="Acidic residues" evidence="7">
    <location>
        <begin position="402"/>
        <end position="415"/>
    </location>
</feature>
<evidence type="ECO:0000256" key="2">
    <source>
        <dbReference type="ARBA" id="ARBA00022670"/>
    </source>
</evidence>
<keyword evidence="11" id="KW-1185">Reference proteome</keyword>
<evidence type="ECO:0000256" key="6">
    <source>
        <dbReference type="ARBA" id="ARBA00023049"/>
    </source>
</evidence>
<comment type="caution">
    <text evidence="10">The sequence shown here is derived from an EMBL/GenBank/DDBJ whole genome shotgun (WGS) entry which is preliminary data.</text>
</comment>
<dbReference type="EC" id="3.4.24.-" evidence="10"/>
<dbReference type="PANTHER" id="PTHR21666:SF288">
    <property type="entry name" value="CELL DIVISION PROTEIN YTFB"/>
    <property type="match status" value="1"/>
</dbReference>
<feature type="transmembrane region" description="Helical" evidence="8">
    <location>
        <begin position="54"/>
        <end position="77"/>
    </location>
</feature>
<evidence type="ECO:0000256" key="7">
    <source>
        <dbReference type="SAM" id="MobiDB-lite"/>
    </source>
</evidence>
<evidence type="ECO:0000256" key="1">
    <source>
        <dbReference type="ARBA" id="ARBA00001947"/>
    </source>
</evidence>
<evidence type="ECO:0000256" key="3">
    <source>
        <dbReference type="ARBA" id="ARBA00022723"/>
    </source>
</evidence>
<evidence type="ECO:0000259" key="9">
    <source>
        <dbReference type="Pfam" id="PF01551"/>
    </source>
</evidence>
<keyword evidence="8" id="KW-0812">Transmembrane</keyword>
<keyword evidence="8" id="KW-0472">Membrane</keyword>
<sequence length="685" mass="74044">MSERPTVSTPRSSLGRPERSPRSSPAVDLGHEPPLDPVGLSTPQGDRRAVSLRWLAGSVLTGVSGAALIGAAIYVSLQGETTFAELPEPATLPAGRQAGTTEVAGTASKSDKLVKTQTVSAAKQSFKAPVTIRVADREVIKVKPFVRLATNLSLTTGTYATDIPPFNPLKLFAEGSDAPERYADAPTETTDADVSVVKRDLHASEIDDSSPTLSDEEVEAQMAEERRLAAEAGKRPVLPLPPQLMLSRTLRQPDAIAGLQGYANPVDTPFSGLEVRVVPENVTVLAKKDAAGKDPLVEERIVVLKKGETLEQMLKANGATPEQIRSILAAIADRLKLSAVGEGQQVKLLIAPGPRNGDARQIMRVTLLDEQSIQAMAAVNDRGAFVPVFLPQDEVVARGPGDAEEEEEDEEDEEGGSGARLYASLYETALKNEIPRHIADEMVRIFASDVDFQRRVTGGDSLEIFYSEDEEGDGARAEILYASLSVGGETRRVYRYQSPDDNTIDYFDEEGRSLKKFLMRKPITDAIMRSGFGYRRHPVLGYSKMHTGVDWANKIGTPILAAGDGVVIKAGWESGYGKHTQIQHANGYVTTYSHQSAFARGIAPGTKVRQGQVIGYLGSTGLSTGPHLHYEVLVNGHFVNPMKIKVPRGRELDGRALAEFRRQRDQVNDLVAKAATSTVVAQQGR</sequence>
<keyword evidence="6" id="KW-0482">Metalloprotease</keyword>
<dbReference type="Pfam" id="PF01551">
    <property type="entry name" value="Peptidase_M23"/>
    <property type="match status" value="1"/>
</dbReference>
<evidence type="ECO:0000313" key="11">
    <source>
        <dbReference type="Proteomes" id="UP001321492"/>
    </source>
</evidence>
<keyword evidence="8" id="KW-1133">Transmembrane helix</keyword>
<gene>
    <name evidence="10" type="ORF">QNA08_15215</name>
</gene>
<protein>
    <submittedName>
        <fullName evidence="10">M23 family metallopeptidase</fullName>
        <ecNumber evidence="10">3.4.24.-</ecNumber>
    </submittedName>
</protein>
<keyword evidence="4 10" id="KW-0378">Hydrolase</keyword>
<dbReference type="InterPro" id="IPR050570">
    <property type="entry name" value="Cell_wall_metabolism_enzyme"/>
</dbReference>
<dbReference type="Proteomes" id="UP001321492">
    <property type="component" value="Unassembled WGS sequence"/>
</dbReference>
<dbReference type="Gene3D" id="2.70.70.10">
    <property type="entry name" value="Glucose Permease (Domain IIA)"/>
    <property type="match status" value="1"/>
</dbReference>
<dbReference type="InterPro" id="IPR016047">
    <property type="entry name" value="M23ase_b-sheet_dom"/>
</dbReference>
<feature type="compositionally biased region" description="Polar residues" evidence="7">
    <location>
        <begin position="1"/>
        <end position="12"/>
    </location>
</feature>
<evidence type="ECO:0000313" key="10">
    <source>
        <dbReference type="EMBL" id="MDJ1159584.1"/>
    </source>
</evidence>
<name>A0ABT7AJP2_9HYPH</name>
<dbReference type="InterPro" id="IPR011055">
    <property type="entry name" value="Dup_hybrid_motif"/>
</dbReference>
<feature type="domain" description="M23ase beta-sheet core" evidence="9">
    <location>
        <begin position="544"/>
        <end position="641"/>
    </location>
</feature>
<evidence type="ECO:0000256" key="8">
    <source>
        <dbReference type="SAM" id="Phobius"/>
    </source>
</evidence>
<feature type="region of interest" description="Disordered" evidence="7">
    <location>
        <begin position="398"/>
        <end position="418"/>
    </location>
</feature>
<keyword evidence="5" id="KW-0862">Zinc</keyword>
<accession>A0ABT7AJP2</accession>
<keyword evidence="2" id="KW-0645">Protease</keyword>
<evidence type="ECO:0000256" key="5">
    <source>
        <dbReference type="ARBA" id="ARBA00022833"/>
    </source>
</evidence>
<dbReference type="PANTHER" id="PTHR21666">
    <property type="entry name" value="PEPTIDASE-RELATED"/>
    <property type="match status" value="1"/>
</dbReference>
<dbReference type="EMBL" id="JASJEV010000010">
    <property type="protein sequence ID" value="MDJ1159584.1"/>
    <property type="molecule type" value="Genomic_DNA"/>
</dbReference>
<dbReference type="GO" id="GO:0016787">
    <property type="term" value="F:hydrolase activity"/>
    <property type="evidence" value="ECO:0007669"/>
    <property type="project" value="UniProtKB-KW"/>
</dbReference>
<proteinExistence type="predicted"/>